<feature type="compositionally biased region" description="Basic and acidic residues" evidence="1">
    <location>
        <begin position="22"/>
        <end position="36"/>
    </location>
</feature>
<keyword evidence="3" id="KW-1185">Reference proteome</keyword>
<feature type="region of interest" description="Disordered" evidence="1">
    <location>
        <begin position="1"/>
        <end position="41"/>
    </location>
</feature>
<name>A0A919NHC2_9ACTN</name>
<sequence length="72" mass="7732">MQGQGHVTQLGEGQDVGQQLAGEDHAAGAQEGDHSHGGIVGAYAKSAQDELVYRLETNYIDCSFDQYRLRGP</sequence>
<dbReference type="AlphaFoldDB" id="A0A919NHC2"/>
<evidence type="ECO:0000256" key="1">
    <source>
        <dbReference type="SAM" id="MobiDB-lite"/>
    </source>
</evidence>
<evidence type="ECO:0000313" key="3">
    <source>
        <dbReference type="Proteomes" id="UP000623608"/>
    </source>
</evidence>
<dbReference type="EMBL" id="BOMY01000003">
    <property type="protein sequence ID" value="GIF18150.1"/>
    <property type="molecule type" value="Genomic_DNA"/>
</dbReference>
<protein>
    <submittedName>
        <fullName evidence="2">Uncharacterized protein</fullName>
    </submittedName>
</protein>
<dbReference type="Proteomes" id="UP000623608">
    <property type="component" value="Unassembled WGS sequence"/>
</dbReference>
<organism evidence="2 3">
    <name type="scientific">Paractinoplanes tereljensis</name>
    <dbReference type="NCBI Taxonomy" id="571912"/>
    <lineage>
        <taxon>Bacteria</taxon>
        <taxon>Bacillati</taxon>
        <taxon>Actinomycetota</taxon>
        <taxon>Actinomycetes</taxon>
        <taxon>Micromonosporales</taxon>
        <taxon>Micromonosporaceae</taxon>
        <taxon>Paractinoplanes</taxon>
    </lineage>
</organism>
<reference evidence="2" key="1">
    <citation type="submission" date="2021-01" db="EMBL/GenBank/DDBJ databases">
        <title>Whole genome shotgun sequence of Actinoplanes tereljensis NBRC 105297.</title>
        <authorList>
            <person name="Komaki H."/>
            <person name="Tamura T."/>
        </authorList>
    </citation>
    <scope>NUCLEOTIDE SEQUENCE</scope>
    <source>
        <strain evidence="2">NBRC 105297</strain>
    </source>
</reference>
<comment type="caution">
    <text evidence="2">The sequence shown here is derived from an EMBL/GenBank/DDBJ whole genome shotgun (WGS) entry which is preliminary data.</text>
</comment>
<proteinExistence type="predicted"/>
<accession>A0A919NHC2</accession>
<gene>
    <name evidence="2" type="ORF">Ate02nite_08800</name>
</gene>
<evidence type="ECO:0000313" key="2">
    <source>
        <dbReference type="EMBL" id="GIF18150.1"/>
    </source>
</evidence>